<evidence type="ECO:0000256" key="1">
    <source>
        <dbReference type="ARBA" id="ARBA00022679"/>
    </source>
</evidence>
<dbReference type="STRING" id="50429.A0A2B4RRR9"/>
<dbReference type="PANTHER" id="PTHR11063">
    <property type="entry name" value="GLUTAMATE SEMIALDEHYDE DEHYDROGENASE"/>
    <property type="match status" value="1"/>
</dbReference>
<dbReference type="Gene3D" id="3.40.1160.10">
    <property type="entry name" value="Acetylglutamate kinase-like"/>
    <property type="match status" value="2"/>
</dbReference>
<evidence type="ECO:0000256" key="4">
    <source>
        <dbReference type="ARBA" id="ARBA00022840"/>
    </source>
</evidence>
<feature type="domain" description="Aspartate/glutamate/uridylate kinase" evidence="7">
    <location>
        <begin position="175"/>
        <end position="259"/>
    </location>
</feature>
<dbReference type="InterPro" id="IPR036393">
    <property type="entry name" value="AceGlu_kinase-like_sf"/>
</dbReference>
<dbReference type="Gene3D" id="3.40.605.10">
    <property type="entry name" value="Aldehyde Dehydrogenase, Chain A, domain 1"/>
    <property type="match status" value="2"/>
</dbReference>
<feature type="domain" description="Aspartate/glutamate/uridylate kinase" evidence="7">
    <location>
        <begin position="57"/>
        <end position="174"/>
    </location>
</feature>
<keyword evidence="2" id="KW-0547">Nucleotide-binding</keyword>
<dbReference type="OrthoDB" id="1934954at2759"/>
<dbReference type="AlphaFoldDB" id="A0A2B4RRR9"/>
<dbReference type="GO" id="GO:0004349">
    <property type="term" value="F:glutamate 5-kinase activity"/>
    <property type="evidence" value="ECO:0007669"/>
    <property type="project" value="InterPro"/>
</dbReference>
<feature type="compositionally biased region" description="Acidic residues" evidence="5">
    <location>
        <begin position="582"/>
        <end position="592"/>
    </location>
</feature>
<dbReference type="GO" id="GO:0005739">
    <property type="term" value="C:mitochondrion"/>
    <property type="evidence" value="ECO:0007669"/>
    <property type="project" value="TreeGrafter"/>
</dbReference>
<dbReference type="SUPFAM" id="SSF53633">
    <property type="entry name" value="Carbamate kinase-like"/>
    <property type="match status" value="1"/>
</dbReference>
<dbReference type="SUPFAM" id="SSF53720">
    <property type="entry name" value="ALDH-like"/>
    <property type="match status" value="1"/>
</dbReference>
<evidence type="ECO:0000313" key="8">
    <source>
        <dbReference type="EMBL" id="PFX21134.1"/>
    </source>
</evidence>
<evidence type="ECO:0000256" key="5">
    <source>
        <dbReference type="SAM" id="MobiDB-lite"/>
    </source>
</evidence>
<keyword evidence="9" id="KW-1185">Reference proteome</keyword>
<accession>A0A2B4RRR9</accession>
<dbReference type="InterPro" id="IPR016161">
    <property type="entry name" value="Ald_DH/histidinol_DH"/>
</dbReference>
<dbReference type="PROSITE" id="PS00902">
    <property type="entry name" value="GLUTAMATE_5_KINASE"/>
    <property type="match status" value="1"/>
</dbReference>
<comment type="caution">
    <text evidence="8">The sequence shown here is derived from an EMBL/GenBank/DDBJ whole genome shotgun (WGS) entry which is preliminary data.</text>
</comment>
<dbReference type="GO" id="GO:0005524">
    <property type="term" value="F:ATP binding"/>
    <property type="evidence" value="ECO:0007669"/>
    <property type="project" value="UniProtKB-KW"/>
</dbReference>
<sequence length="603" mass="65788">MPVLNTQNGVLNFLLRWAKFCCHGRTFSTLDKRTIRSSHTNSANGIAFRSELKRKAKRVVVKLGSAVITGDDECGVALGRLASIVEQVSELQNSGRQMLLVTSGAVAFGKQKLRHEILLSQSVRQTLKPQDVLKSRPYIEPRACAAVGQGGLLSLYEAMFQQYGLTCGQVISVKDNDSLSSLLSVELKANLLLILSDVQGIYSGPPDLPESRLLDTFRPADVSNIEFGEKSRVGRGGMESKVKAAAWALERGTSVVIANGTGSDYVIRQVLDGRKRARIIYKLAALLIERKDQILDANSKDLEHARFEGRLSAPMMARLLLTPSKLENLAQGLRQIADSSHNILGRVLKRTKIAHGLELKQETVPIGVLLVIFESRPDALVQVASLAISTGNGLLLKGGKEAYHSNRCLHSLVAEALSMYVPPEAVSLVSTREEVNDLLQLDKYLDLIIPRGSSEMIERIQTESKGIPVLGHAEGICHVYVDKDADLEMATKIEETADHFLKAVDSACVFHNTSTRFSDGYRFGLGAEVGISTGRIHARGPVGVEGLLTTRWVMTGQGHTVADFADGGLLKYLHETLPIEDTPQDSTDEETTSDNGDSEVMQK</sequence>
<dbReference type="InterPro" id="IPR001048">
    <property type="entry name" value="Asp/Glu/Uridylate_kinase"/>
</dbReference>
<evidence type="ECO:0000259" key="6">
    <source>
        <dbReference type="Pfam" id="PF00171"/>
    </source>
</evidence>
<evidence type="ECO:0000313" key="9">
    <source>
        <dbReference type="Proteomes" id="UP000225706"/>
    </source>
</evidence>
<dbReference type="Proteomes" id="UP000225706">
    <property type="component" value="Unassembled WGS sequence"/>
</dbReference>
<keyword evidence="1" id="KW-0808">Transferase</keyword>
<dbReference type="PANTHER" id="PTHR11063:SF8">
    <property type="entry name" value="DELTA-1-PYRROLINE-5-CARBOXYLATE SYNTHASE"/>
    <property type="match status" value="1"/>
</dbReference>
<gene>
    <name evidence="8" type="primary">ALDH18A1</name>
    <name evidence="8" type="ORF">AWC38_SpisGene14383</name>
</gene>
<dbReference type="PRINTS" id="PR00474">
    <property type="entry name" value="GLU5KINASE"/>
</dbReference>
<dbReference type="GO" id="GO:0004350">
    <property type="term" value="F:glutamate-5-semialdehyde dehydrogenase activity"/>
    <property type="evidence" value="ECO:0007669"/>
    <property type="project" value="TreeGrafter"/>
</dbReference>
<evidence type="ECO:0000256" key="3">
    <source>
        <dbReference type="ARBA" id="ARBA00022777"/>
    </source>
</evidence>
<dbReference type="InterPro" id="IPR001057">
    <property type="entry name" value="Glu/AcGlu_kinase"/>
</dbReference>
<protein>
    <submittedName>
        <fullName evidence="8">Delta-1-pyrroline-5-carboxylate synthase</fullName>
    </submittedName>
</protein>
<dbReference type="InterPro" id="IPR019797">
    <property type="entry name" value="Glutamate_5-kinase_CS"/>
</dbReference>
<reference evidence="9" key="1">
    <citation type="journal article" date="2017" name="bioRxiv">
        <title>Comparative analysis of the genomes of Stylophora pistillata and Acropora digitifera provides evidence for extensive differences between species of corals.</title>
        <authorList>
            <person name="Voolstra C.R."/>
            <person name="Li Y."/>
            <person name="Liew Y.J."/>
            <person name="Baumgarten S."/>
            <person name="Zoccola D."/>
            <person name="Flot J.-F."/>
            <person name="Tambutte S."/>
            <person name="Allemand D."/>
            <person name="Aranda M."/>
        </authorList>
    </citation>
    <scope>NUCLEOTIDE SEQUENCE [LARGE SCALE GENOMIC DNA]</scope>
</reference>
<name>A0A2B4RRR9_STYPI</name>
<feature type="region of interest" description="Disordered" evidence="5">
    <location>
        <begin position="578"/>
        <end position="603"/>
    </location>
</feature>
<organism evidence="8 9">
    <name type="scientific">Stylophora pistillata</name>
    <name type="common">Smooth cauliflower coral</name>
    <dbReference type="NCBI Taxonomy" id="50429"/>
    <lineage>
        <taxon>Eukaryota</taxon>
        <taxon>Metazoa</taxon>
        <taxon>Cnidaria</taxon>
        <taxon>Anthozoa</taxon>
        <taxon>Hexacorallia</taxon>
        <taxon>Scleractinia</taxon>
        <taxon>Astrocoeniina</taxon>
        <taxon>Pocilloporidae</taxon>
        <taxon>Stylophora</taxon>
    </lineage>
</organism>
<dbReference type="InterPro" id="IPR015590">
    <property type="entry name" value="Aldehyde_DH_dom"/>
</dbReference>
<proteinExistence type="predicted"/>
<dbReference type="EMBL" id="LSMT01000290">
    <property type="protein sequence ID" value="PFX21134.1"/>
    <property type="molecule type" value="Genomic_DNA"/>
</dbReference>
<evidence type="ECO:0000256" key="2">
    <source>
        <dbReference type="ARBA" id="ARBA00022741"/>
    </source>
</evidence>
<dbReference type="InterPro" id="IPR016162">
    <property type="entry name" value="Ald_DH_N"/>
</dbReference>
<dbReference type="Pfam" id="PF00696">
    <property type="entry name" value="AA_kinase"/>
    <property type="match status" value="2"/>
</dbReference>
<feature type="domain" description="Aldehyde dehydrogenase" evidence="6">
    <location>
        <begin position="272"/>
        <end position="492"/>
    </location>
</feature>
<keyword evidence="4" id="KW-0067">ATP-binding</keyword>
<dbReference type="Pfam" id="PF00171">
    <property type="entry name" value="Aldedh"/>
    <property type="match status" value="1"/>
</dbReference>
<keyword evidence="3" id="KW-0418">Kinase</keyword>
<evidence type="ECO:0000259" key="7">
    <source>
        <dbReference type="Pfam" id="PF00696"/>
    </source>
</evidence>